<dbReference type="Gene3D" id="1.20.1250.20">
    <property type="entry name" value="MFS general substrate transporter like domains"/>
    <property type="match status" value="1"/>
</dbReference>
<organism evidence="8 9">
    <name type="scientific">Actinomadura hallensis</name>
    <dbReference type="NCBI Taxonomy" id="337895"/>
    <lineage>
        <taxon>Bacteria</taxon>
        <taxon>Bacillati</taxon>
        <taxon>Actinomycetota</taxon>
        <taxon>Actinomycetes</taxon>
        <taxon>Streptosporangiales</taxon>
        <taxon>Thermomonosporaceae</taxon>
        <taxon>Actinomadura</taxon>
    </lineage>
</organism>
<feature type="transmembrane region" description="Helical" evidence="6">
    <location>
        <begin position="261"/>
        <end position="282"/>
    </location>
</feature>
<accession>A0A543IK00</accession>
<feature type="transmembrane region" description="Helical" evidence="6">
    <location>
        <begin position="25"/>
        <end position="46"/>
    </location>
</feature>
<feature type="transmembrane region" description="Helical" evidence="6">
    <location>
        <begin position="372"/>
        <end position="393"/>
    </location>
</feature>
<evidence type="ECO:0000256" key="3">
    <source>
        <dbReference type="ARBA" id="ARBA00022692"/>
    </source>
</evidence>
<dbReference type="GO" id="GO:0005886">
    <property type="term" value="C:plasma membrane"/>
    <property type="evidence" value="ECO:0007669"/>
    <property type="project" value="UniProtKB-SubCell"/>
</dbReference>
<dbReference type="Pfam" id="PF07690">
    <property type="entry name" value="MFS_1"/>
    <property type="match status" value="1"/>
</dbReference>
<dbReference type="EMBL" id="VFPO01000001">
    <property type="protein sequence ID" value="TQM70870.1"/>
    <property type="molecule type" value="Genomic_DNA"/>
</dbReference>
<dbReference type="OrthoDB" id="63984at2"/>
<feature type="domain" description="Major facilitator superfamily (MFS) profile" evidence="7">
    <location>
        <begin position="19"/>
        <end position="398"/>
    </location>
</feature>
<dbReference type="PANTHER" id="PTHR43124">
    <property type="entry name" value="PURINE EFFLUX PUMP PBUE"/>
    <property type="match status" value="1"/>
</dbReference>
<dbReference type="GO" id="GO:0022857">
    <property type="term" value="F:transmembrane transporter activity"/>
    <property type="evidence" value="ECO:0007669"/>
    <property type="project" value="InterPro"/>
</dbReference>
<evidence type="ECO:0000259" key="7">
    <source>
        <dbReference type="PROSITE" id="PS50850"/>
    </source>
</evidence>
<evidence type="ECO:0000256" key="5">
    <source>
        <dbReference type="ARBA" id="ARBA00023136"/>
    </source>
</evidence>
<keyword evidence="2" id="KW-1003">Cell membrane</keyword>
<dbReference type="PANTHER" id="PTHR43124:SF3">
    <property type="entry name" value="CHLORAMPHENICOL EFFLUX PUMP RV0191"/>
    <property type="match status" value="1"/>
</dbReference>
<keyword evidence="3 6" id="KW-0812">Transmembrane</keyword>
<evidence type="ECO:0000256" key="4">
    <source>
        <dbReference type="ARBA" id="ARBA00022989"/>
    </source>
</evidence>
<dbReference type="InterPro" id="IPR050189">
    <property type="entry name" value="MFS_Efflux_Transporters"/>
</dbReference>
<dbReference type="SUPFAM" id="SSF103473">
    <property type="entry name" value="MFS general substrate transporter"/>
    <property type="match status" value="1"/>
</dbReference>
<evidence type="ECO:0000256" key="1">
    <source>
        <dbReference type="ARBA" id="ARBA00004651"/>
    </source>
</evidence>
<gene>
    <name evidence="8" type="ORF">FHX41_4614</name>
</gene>
<evidence type="ECO:0000256" key="6">
    <source>
        <dbReference type="SAM" id="Phobius"/>
    </source>
</evidence>
<feature type="transmembrane region" description="Helical" evidence="6">
    <location>
        <begin position="175"/>
        <end position="198"/>
    </location>
</feature>
<dbReference type="InterPro" id="IPR036259">
    <property type="entry name" value="MFS_trans_sf"/>
</dbReference>
<keyword evidence="9" id="KW-1185">Reference proteome</keyword>
<dbReference type="RefSeq" id="WP_141972023.1">
    <property type="nucleotide sequence ID" value="NZ_VFPO01000001.1"/>
</dbReference>
<dbReference type="AlphaFoldDB" id="A0A543IK00"/>
<feature type="transmembrane region" description="Helical" evidence="6">
    <location>
        <begin position="314"/>
        <end position="336"/>
    </location>
</feature>
<evidence type="ECO:0000313" key="8">
    <source>
        <dbReference type="EMBL" id="TQM70870.1"/>
    </source>
</evidence>
<feature type="transmembrane region" description="Helical" evidence="6">
    <location>
        <begin position="58"/>
        <end position="77"/>
    </location>
</feature>
<comment type="subcellular location">
    <subcellularLocation>
        <location evidence="1">Cell membrane</location>
        <topology evidence="1">Multi-pass membrane protein</topology>
    </subcellularLocation>
</comment>
<dbReference type="InterPro" id="IPR011701">
    <property type="entry name" value="MFS"/>
</dbReference>
<feature type="transmembrane region" description="Helical" evidence="6">
    <location>
        <begin position="219"/>
        <end position="241"/>
    </location>
</feature>
<feature type="transmembrane region" description="Helical" evidence="6">
    <location>
        <begin position="289"/>
        <end position="308"/>
    </location>
</feature>
<proteinExistence type="predicted"/>
<protein>
    <submittedName>
        <fullName evidence="8">Putative MFS family arabinose efflux permease</fullName>
    </submittedName>
</protein>
<feature type="transmembrane region" description="Helical" evidence="6">
    <location>
        <begin position="147"/>
        <end position="169"/>
    </location>
</feature>
<dbReference type="Proteomes" id="UP000316706">
    <property type="component" value="Unassembled WGS sequence"/>
</dbReference>
<feature type="transmembrane region" description="Helical" evidence="6">
    <location>
        <begin position="118"/>
        <end position="135"/>
    </location>
</feature>
<sequence>MSRSAQAPPETPARRTGAHPADARTVGLLVGAAVFVLTQLYAAIPLLGPVGDDLGGDVTFALATCFSLCYATGFLIWGPVSDQYGRKKVMTAGLLVLSAATLACAFTASVAWLGALRGVQGLAAASFAPTALAYLSEAVPPHRRAGAIGAMSTAFLVAGIFGQVFASWVSLNIGWPWVFAVCAVVFAGASLATALTVVEPRRETSPGHLGHRFLAAGRLVVRPEVLLLCAAHLTLLLSFVGMYTALGPHLGTLGVDESGVIWLRLVGLPGMFAALLAGRLALRWGTENAARAGFLLAAAGIAAEALLGRSPAGVAAASPVFVTGVALTVPSMITLFGRESAPDRASGMALTGFVLFVGASLGPVAARHTGDFAALLWGFAGLLTFAAGCLTVFRRLVSGTP</sequence>
<name>A0A543IK00_9ACTN</name>
<evidence type="ECO:0000313" key="9">
    <source>
        <dbReference type="Proteomes" id="UP000316706"/>
    </source>
</evidence>
<evidence type="ECO:0000256" key="2">
    <source>
        <dbReference type="ARBA" id="ARBA00022475"/>
    </source>
</evidence>
<dbReference type="InterPro" id="IPR020846">
    <property type="entry name" value="MFS_dom"/>
</dbReference>
<keyword evidence="4 6" id="KW-1133">Transmembrane helix</keyword>
<feature type="transmembrane region" description="Helical" evidence="6">
    <location>
        <begin position="348"/>
        <end position="366"/>
    </location>
</feature>
<feature type="transmembrane region" description="Helical" evidence="6">
    <location>
        <begin position="89"/>
        <end position="112"/>
    </location>
</feature>
<reference evidence="8 9" key="1">
    <citation type="submission" date="2019-06" db="EMBL/GenBank/DDBJ databases">
        <title>Sequencing the genomes of 1000 actinobacteria strains.</title>
        <authorList>
            <person name="Klenk H.-P."/>
        </authorList>
    </citation>
    <scope>NUCLEOTIDE SEQUENCE [LARGE SCALE GENOMIC DNA]</scope>
    <source>
        <strain evidence="8 9">DSM 45043</strain>
    </source>
</reference>
<keyword evidence="5 6" id="KW-0472">Membrane</keyword>
<dbReference type="PROSITE" id="PS50850">
    <property type="entry name" value="MFS"/>
    <property type="match status" value="1"/>
</dbReference>
<comment type="caution">
    <text evidence="8">The sequence shown here is derived from an EMBL/GenBank/DDBJ whole genome shotgun (WGS) entry which is preliminary data.</text>
</comment>